<dbReference type="Pfam" id="PF10502">
    <property type="entry name" value="Peptidase_S26"/>
    <property type="match status" value="1"/>
</dbReference>
<dbReference type="GO" id="GO:0004252">
    <property type="term" value="F:serine-type endopeptidase activity"/>
    <property type="evidence" value="ECO:0007669"/>
    <property type="project" value="InterPro"/>
</dbReference>
<feature type="compositionally biased region" description="Basic residues" evidence="5">
    <location>
        <begin position="11"/>
        <end position="22"/>
    </location>
</feature>
<gene>
    <name evidence="8" type="ORF">UFOPK1931_00483</name>
</gene>
<name>A0A6J6IAG6_9ZZZZ</name>
<dbReference type="GO" id="GO:0009003">
    <property type="term" value="F:signal peptidase activity"/>
    <property type="evidence" value="ECO:0007669"/>
    <property type="project" value="UniProtKB-EC"/>
</dbReference>
<dbReference type="AlphaFoldDB" id="A0A6J6IAG6"/>
<dbReference type="PROSITE" id="PS00761">
    <property type="entry name" value="SPASE_I_3"/>
    <property type="match status" value="1"/>
</dbReference>
<evidence type="ECO:0000256" key="3">
    <source>
        <dbReference type="ARBA" id="ARBA00013208"/>
    </source>
</evidence>
<dbReference type="SUPFAM" id="SSF51306">
    <property type="entry name" value="LexA/Signal peptidase"/>
    <property type="match status" value="1"/>
</dbReference>
<feature type="transmembrane region" description="Helical" evidence="6">
    <location>
        <begin position="31"/>
        <end position="53"/>
    </location>
</feature>
<keyword evidence="6" id="KW-1133">Transmembrane helix</keyword>
<dbReference type="PANTHER" id="PTHR43390">
    <property type="entry name" value="SIGNAL PEPTIDASE I"/>
    <property type="match status" value="1"/>
</dbReference>
<evidence type="ECO:0000256" key="1">
    <source>
        <dbReference type="ARBA" id="ARBA00000677"/>
    </source>
</evidence>
<evidence type="ECO:0000313" key="8">
    <source>
        <dbReference type="EMBL" id="CAB4620294.1"/>
    </source>
</evidence>
<dbReference type="NCBIfam" id="TIGR02227">
    <property type="entry name" value="sigpep_I_bact"/>
    <property type="match status" value="1"/>
</dbReference>
<evidence type="ECO:0000256" key="2">
    <source>
        <dbReference type="ARBA" id="ARBA00009370"/>
    </source>
</evidence>
<evidence type="ECO:0000256" key="4">
    <source>
        <dbReference type="ARBA" id="ARBA00022801"/>
    </source>
</evidence>
<comment type="similarity">
    <text evidence="2">Belongs to the peptidase S26 family.</text>
</comment>
<keyword evidence="6" id="KW-0472">Membrane</keyword>
<dbReference type="InterPro" id="IPR019758">
    <property type="entry name" value="Pept_S26A_signal_pept_1_CS"/>
</dbReference>
<dbReference type="Gene3D" id="2.10.109.10">
    <property type="entry name" value="Umud Fragment, subunit A"/>
    <property type="match status" value="1"/>
</dbReference>
<evidence type="ECO:0000259" key="7">
    <source>
        <dbReference type="Pfam" id="PF10502"/>
    </source>
</evidence>
<reference evidence="8" key="1">
    <citation type="submission" date="2020-05" db="EMBL/GenBank/DDBJ databases">
        <authorList>
            <person name="Chiriac C."/>
            <person name="Salcher M."/>
            <person name="Ghai R."/>
            <person name="Kavagutti S V."/>
        </authorList>
    </citation>
    <scope>NUCLEOTIDE SEQUENCE</scope>
</reference>
<dbReference type="EC" id="3.4.21.89" evidence="3"/>
<proteinExistence type="inferred from homology"/>
<dbReference type="InterPro" id="IPR000223">
    <property type="entry name" value="Pept_S26A_signal_pept_1"/>
</dbReference>
<dbReference type="CDD" id="cd06530">
    <property type="entry name" value="S26_SPase_I"/>
    <property type="match status" value="1"/>
</dbReference>
<dbReference type="PANTHER" id="PTHR43390:SF1">
    <property type="entry name" value="CHLOROPLAST PROCESSING PEPTIDASE"/>
    <property type="match status" value="1"/>
</dbReference>
<comment type="catalytic activity">
    <reaction evidence="1">
        <text>Cleavage of hydrophobic, N-terminal signal or leader sequences from secreted and periplasmic proteins.</text>
        <dbReference type="EC" id="3.4.21.89"/>
    </reaction>
</comment>
<dbReference type="GO" id="GO:0006465">
    <property type="term" value="P:signal peptide processing"/>
    <property type="evidence" value="ECO:0007669"/>
    <property type="project" value="InterPro"/>
</dbReference>
<dbReference type="EMBL" id="CAEZVE010000073">
    <property type="protein sequence ID" value="CAB4620294.1"/>
    <property type="molecule type" value="Genomic_DNA"/>
</dbReference>
<evidence type="ECO:0000256" key="6">
    <source>
        <dbReference type="SAM" id="Phobius"/>
    </source>
</evidence>
<keyword evidence="6" id="KW-0812">Transmembrane</keyword>
<protein>
    <recommendedName>
        <fullName evidence="3">signal peptidase I</fullName>
        <ecNumber evidence="3">3.4.21.89</ecNumber>
    </recommendedName>
</protein>
<sequence>MSDQQDPRANLRPRRKSSDRRRKFRRARKNFFVAFLIDLVVVLGAALVLSLLIKTFLIRSFFIPSGSMLETLQIDDRIIVNQLTPALYPIERGDVVVFKDPGGWLGPNVEEPTDPVVMAVDWFLSAFGITAPDSKQHLVKRVIGVEGDKVICCDANGLITVNGVPITEPYIAPGQIPSSVEFDVTVPENSLWVLGDNRGNSEDSRFHGDLPSKGFVSNDWVVGRAFIISWPVDNWKWLDNYPDVYKDIPDPSN</sequence>
<accession>A0A6J6IAG6</accession>
<feature type="domain" description="Peptidase S26" evidence="7">
    <location>
        <begin position="37"/>
        <end position="230"/>
    </location>
</feature>
<dbReference type="InterPro" id="IPR019533">
    <property type="entry name" value="Peptidase_S26"/>
</dbReference>
<organism evidence="8">
    <name type="scientific">freshwater metagenome</name>
    <dbReference type="NCBI Taxonomy" id="449393"/>
    <lineage>
        <taxon>unclassified sequences</taxon>
        <taxon>metagenomes</taxon>
        <taxon>ecological metagenomes</taxon>
    </lineage>
</organism>
<feature type="region of interest" description="Disordered" evidence="5">
    <location>
        <begin position="1"/>
        <end position="22"/>
    </location>
</feature>
<dbReference type="InterPro" id="IPR036286">
    <property type="entry name" value="LexA/Signal_pep-like_sf"/>
</dbReference>
<dbReference type="GO" id="GO:0016020">
    <property type="term" value="C:membrane"/>
    <property type="evidence" value="ECO:0007669"/>
    <property type="project" value="InterPro"/>
</dbReference>
<keyword evidence="4" id="KW-0378">Hydrolase</keyword>
<dbReference type="PRINTS" id="PR00727">
    <property type="entry name" value="LEADERPTASE"/>
</dbReference>
<evidence type="ECO:0000256" key="5">
    <source>
        <dbReference type="SAM" id="MobiDB-lite"/>
    </source>
</evidence>